<reference evidence="1" key="1">
    <citation type="submission" date="2021-01" db="EMBL/GenBank/DDBJ databases">
        <authorList>
            <person name="Kaushik A."/>
        </authorList>
    </citation>
    <scope>NUCLEOTIDE SEQUENCE</scope>
    <source>
        <strain evidence="1">AG6-10EEA</strain>
    </source>
</reference>
<proteinExistence type="predicted"/>
<dbReference type="EMBL" id="CAJMXA010003526">
    <property type="protein sequence ID" value="CAE6500615.1"/>
    <property type="molecule type" value="Genomic_DNA"/>
</dbReference>
<dbReference type="AlphaFoldDB" id="A0A8H3HCE8"/>
<accession>A0A8H3HCE8</accession>
<gene>
    <name evidence="1" type="ORF">RDB_LOCUS112125</name>
</gene>
<organism evidence="1 2">
    <name type="scientific">Rhizoctonia solani</name>
    <dbReference type="NCBI Taxonomy" id="456999"/>
    <lineage>
        <taxon>Eukaryota</taxon>
        <taxon>Fungi</taxon>
        <taxon>Dikarya</taxon>
        <taxon>Basidiomycota</taxon>
        <taxon>Agaricomycotina</taxon>
        <taxon>Agaricomycetes</taxon>
        <taxon>Cantharellales</taxon>
        <taxon>Ceratobasidiaceae</taxon>
        <taxon>Rhizoctonia</taxon>
    </lineage>
</organism>
<evidence type="ECO:0008006" key="3">
    <source>
        <dbReference type="Google" id="ProtNLM"/>
    </source>
</evidence>
<evidence type="ECO:0000313" key="1">
    <source>
        <dbReference type="EMBL" id="CAE6500615.1"/>
    </source>
</evidence>
<protein>
    <recommendedName>
        <fullName evidence="3">HNH nuclease domain-containing protein</fullName>
    </recommendedName>
</protein>
<comment type="caution">
    <text evidence="1">The sequence shown here is derived from an EMBL/GenBank/DDBJ whole genome shotgun (WGS) entry which is preliminary data.</text>
</comment>
<dbReference type="Proteomes" id="UP000663853">
    <property type="component" value="Unassembled WGS sequence"/>
</dbReference>
<sequence>MSASVPLPPLRSLFEGDEVARDAYARLLPLEDQRELVIRILGQMLIQAPSTAGRGYVAGMINRCATEQQIVGLGEWYLNLFIKYFKKLRAPLAPSSCTSLEEIQPDSLVEALTSHAEAKRQALVRDNYRCVLSGVVDSSAVESLPWLRKEVIATKANVNVTRCCHIFSGYLGREGNDYLQRLDNAPNIYTIPYLFGDISENQLHGPRVHDLRNTLTLESGVKTCFDRLQIWLEPTGEAENQYVIARREDYNCRGLPKVVTFSSASPTLALPDPQYLALHAAFGPVIKLTDAAGFIARVLQEAEDTRVLSEDGSSGELLNHLLSGESPTVL</sequence>
<evidence type="ECO:0000313" key="2">
    <source>
        <dbReference type="Proteomes" id="UP000663853"/>
    </source>
</evidence>
<name>A0A8H3HCE8_9AGAM</name>